<name>A0A4Y2VNR2_ARAVE</name>
<keyword evidence="2" id="KW-1185">Reference proteome</keyword>
<protein>
    <submittedName>
        <fullName evidence="1">Uncharacterized protein</fullName>
    </submittedName>
</protein>
<comment type="caution">
    <text evidence="1">The sequence shown here is derived from an EMBL/GenBank/DDBJ whole genome shotgun (WGS) entry which is preliminary data.</text>
</comment>
<accession>A0A4Y2VNR2</accession>
<evidence type="ECO:0000313" key="2">
    <source>
        <dbReference type="Proteomes" id="UP000499080"/>
    </source>
</evidence>
<sequence>MFLNSGQVTRPTPEMTFRLQTGTPRQLENVCPPTYHLTCNRPNTDVSSVESGFGDLVPSGPENDTLPLGQRGRLCYLKIETNGTNLITFAAFIFDFTF</sequence>
<proteinExistence type="predicted"/>
<evidence type="ECO:0000313" key="1">
    <source>
        <dbReference type="EMBL" id="GBO26048.1"/>
    </source>
</evidence>
<dbReference type="AlphaFoldDB" id="A0A4Y2VNR2"/>
<dbReference type="Proteomes" id="UP000499080">
    <property type="component" value="Unassembled WGS sequence"/>
</dbReference>
<organism evidence="1 2">
    <name type="scientific">Araneus ventricosus</name>
    <name type="common">Orbweaver spider</name>
    <name type="synonym">Epeira ventricosa</name>
    <dbReference type="NCBI Taxonomy" id="182803"/>
    <lineage>
        <taxon>Eukaryota</taxon>
        <taxon>Metazoa</taxon>
        <taxon>Ecdysozoa</taxon>
        <taxon>Arthropoda</taxon>
        <taxon>Chelicerata</taxon>
        <taxon>Arachnida</taxon>
        <taxon>Araneae</taxon>
        <taxon>Araneomorphae</taxon>
        <taxon>Entelegynae</taxon>
        <taxon>Araneoidea</taxon>
        <taxon>Araneidae</taxon>
        <taxon>Araneus</taxon>
    </lineage>
</organism>
<gene>
    <name evidence="1" type="ORF">AVEN_54067_1</name>
</gene>
<reference evidence="1 2" key="1">
    <citation type="journal article" date="2019" name="Sci. Rep.">
        <title>Orb-weaving spider Araneus ventricosus genome elucidates the spidroin gene catalogue.</title>
        <authorList>
            <person name="Kono N."/>
            <person name="Nakamura H."/>
            <person name="Ohtoshi R."/>
            <person name="Moran D.A.P."/>
            <person name="Shinohara A."/>
            <person name="Yoshida Y."/>
            <person name="Fujiwara M."/>
            <person name="Mori M."/>
            <person name="Tomita M."/>
            <person name="Arakawa K."/>
        </authorList>
    </citation>
    <scope>NUCLEOTIDE SEQUENCE [LARGE SCALE GENOMIC DNA]</scope>
</reference>
<dbReference type="EMBL" id="BGPR01049062">
    <property type="protein sequence ID" value="GBO26048.1"/>
    <property type="molecule type" value="Genomic_DNA"/>
</dbReference>